<protein>
    <submittedName>
        <fullName evidence="2">Uncharacterized protein</fullName>
    </submittedName>
</protein>
<dbReference type="InterPro" id="IPR035990">
    <property type="entry name" value="TIM_sf"/>
</dbReference>
<dbReference type="InterPro" id="IPR000652">
    <property type="entry name" value="Triosephosphate_isomerase"/>
</dbReference>
<reference evidence="2" key="1">
    <citation type="journal article" date="2014" name="Front. Microbiol.">
        <title>High frequency of phylogenetically diverse reductive dehalogenase-homologous genes in deep subseafloor sedimentary metagenomes.</title>
        <authorList>
            <person name="Kawai M."/>
            <person name="Futagami T."/>
            <person name="Toyoda A."/>
            <person name="Takaki Y."/>
            <person name="Nishi S."/>
            <person name="Hori S."/>
            <person name="Arai W."/>
            <person name="Tsubouchi T."/>
            <person name="Morono Y."/>
            <person name="Uchiyama I."/>
            <person name="Ito T."/>
            <person name="Fujiyama A."/>
            <person name="Inagaki F."/>
            <person name="Takami H."/>
        </authorList>
    </citation>
    <scope>NUCLEOTIDE SEQUENCE</scope>
    <source>
        <strain evidence="2">Expedition CK06-06</strain>
    </source>
</reference>
<accession>X1G3S5</accession>
<dbReference type="GO" id="GO:0004807">
    <property type="term" value="F:triose-phosphate isomerase activity"/>
    <property type="evidence" value="ECO:0007669"/>
    <property type="project" value="InterPro"/>
</dbReference>
<organism evidence="2">
    <name type="scientific">marine sediment metagenome</name>
    <dbReference type="NCBI Taxonomy" id="412755"/>
    <lineage>
        <taxon>unclassified sequences</taxon>
        <taxon>metagenomes</taxon>
        <taxon>ecological metagenomes</taxon>
    </lineage>
</organism>
<name>X1G3S5_9ZZZZ</name>
<evidence type="ECO:0000313" key="2">
    <source>
        <dbReference type="EMBL" id="GAH52546.1"/>
    </source>
</evidence>
<dbReference type="Gene3D" id="3.20.20.70">
    <property type="entry name" value="Aldolase class I"/>
    <property type="match status" value="1"/>
</dbReference>
<dbReference type="EMBL" id="BARU01016785">
    <property type="protein sequence ID" value="GAH52546.1"/>
    <property type="molecule type" value="Genomic_DNA"/>
</dbReference>
<sequence>VSQLIKETVKNELNFESIIVYGGGLKVENAGMIAQIKTIDGGLIALTQFTGEIGFSVNGLRDIIDQYLAKDIAK</sequence>
<proteinExistence type="predicted"/>
<dbReference type="Pfam" id="PF00121">
    <property type="entry name" value="TIM"/>
    <property type="match status" value="1"/>
</dbReference>
<evidence type="ECO:0000256" key="1">
    <source>
        <dbReference type="ARBA" id="ARBA00023235"/>
    </source>
</evidence>
<gene>
    <name evidence="2" type="ORF">S03H2_27880</name>
</gene>
<feature type="non-terminal residue" evidence="2">
    <location>
        <position position="1"/>
    </location>
</feature>
<keyword evidence="1" id="KW-0413">Isomerase</keyword>
<dbReference type="SUPFAM" id="SSF51351">
    <property type="entry name" value="Triosephosphate isomerase (TIM)"/>
    <property type="match status" value="1"/>
</dbReference>
<dbReference type="AlphaFoldDB" id="X1G3S5"/>
<dbReference type="InterPro" id="IPR013785">
    <property type="entry name" value="Aldolase_TIM"/>
</dbReference>
<comment type="caution">
    <text evidence="2">The sequence shown here is derived from an EMBL/GenBank/DDBJ whole genome shotgun (WGS) entry which is preliminary data.</text>
</comment>